<name>A1ZPA7_MICM2</name>
<comment type="caution">
    <text evidence="6">The sequence shown here is derived from an EMBL/GenBank/DDBJ whole genome shotgun (WGS) entry which is preliminary data.</text>
</comment>
<keyword evidence="2" id="KW-0408">Iron</keyword>
<dbReference type="PANTHER" id="PTHR23150">
    <property type="entry name" value="SULFATASE MODIFYING FACTOR 1, 2"/>
    <property type="match status" value="1"/>
</dbReference>
<dbReference type="RefSeq" id="WP_002698932.1">
    <property type="nucleotide sequence ID" value="NZ_AAWS01000020.1"/>
</dbReference>
<evidence type="ECO:0000256" key="3">
    <source>
        <dbReference type="ARBA" id="ARBA00037882"/>
    </source>
</evidence>
<dbReference type="eggNOG" id="COG1262">
    <property type="taxonomic scope" value="Bacteria"/>
</dbReference>
<evidence type="ECO:0000256" key="2">
    <source>
        <dbReference type="ARBA" id="ARBA00023004"/>
    </source>
</evidence>
<dbReference type="Pfam" id="PF03781">
    <property type="entry name" value="FGE-sulfatase"/>
    <property type="match status" value="1"/>
</dbReference>
<accession>A1ZPA7</accession>
<evidence type="ECO:0000259" key="5">
    <source>
        <dbReference type="Pfam" id="PF12867"/>
    </source>
</evidence>
<feature type="domain" description="Sulfatase-modifying factor enzyme-like" evidence="4">
    <location>
        <begin position="177"/>
        <end position="414"/>
    </location>
</feature>
<dbReference type="EMBL" id="AAWS01000020">
    <property type="protein sequence ID" value="EAY27899.1"/>
    <property type="molecule type" value="Genomic_DNA"/>
</dbReference>
<dbReference type="InterPro" id="IPR042095">
    <property type="entry name" value="SUMF_sf"/>
</dbReference>
<evidence type="ECO:0000256" key="1">
    <source>
        <dbReference type="ARBA" id="ARBA00023002"/>
    </source>
</evidence>
<proteinExistence type="predicted"/>
<dbReference type="InterPro" id="IPR034660">
    <property type="entry name" value="DinB/YfiT-like"/>
</dbReference>
<evidence type="ECO:0000313" key="7">
    <source>
        <dbReference type="Proteomes" id="UP000004095"/>
    </source>
</evidence>
<sequence length="417" mass="48952">MKKTSMLGKQYHKTRQTTLDLCAPLSPEDYVVQPIEDVSPPKWHLGHTTWFFENFILANEPDYQLFNTDFNYFFNSYYESQGERILRTNRGNMTRPTIDEIKAYRQHVDEHMEQFFAKYTEVPQDLFYVIDVGIQHEKQHQELLVTDLKYILGGNPLFPVYQPNGTHHSTPFAKTAHYLPVKEGLYSIGYQGEGFHYDNETGKHQVFLHAYQVMDRLITNEEYLEFIAAGGYENFEPWLADGWDWVNKNGVKAPYYWFEQNGEWFNYTLHGFSKVDPHAPVTHVSFYEADAFAKWKGKRLPTEFEWEVACNQYVPKIPENANLLEGGHFVPLSRNNNEYQMFGEVWEWTNSAYLPYPYYQKAEGGLGEYNGKFMVNQMVLKGGSCATPKDQIRSTYRNFFQADKRWQFTGIRLAESL</sequence>
<evidence type="ECO:0008006" key="8">
    <source>
        <dbReference type="Google" id="ProtNLM"/>
    </source>
</evidence>
<evidence type="ECO:0000259" key="4">
    <source>
        <dbReference type="Pfam" id="PF03781"/>
    </source>
</evidence>
<dbReference type="Proteomes" id="UP000004095">
    <property type="component" value="Unassembled WGS sequence"/>
</dbReference>
<dbReference type="Pfam" id="PF12867">
    <property type="entry name" value="DinB_2"/>
    <property type="match status" value="1"/>
</dbReference>
<dbReference type="InterPro" id="IPR024775">
    <property type="entry name" value="DinB-like"/>
</dbReference>
<dbReference type="InterPro" id="IPR051043">
    <property type="entry name" value="Sulfatase_Mod_Factor_Kinase"/>
</dbReference>
<dbReference type="Gene3D" id="3.90.1580.10">
    <property type="entry name" value="paralog of FGE (formylglycine-generating enzyme)"/>
    <property type="match status" value="2"/>
</dbReference>
<dbReference type="PANTHER" id="PTHR23150:SF36">
    <property type="entry name" value="HERCYNINE OXYGENASE"/>
    <property type="match status" value="1"/>
</dbReference>
<dbReference type="NCBIfam" id="TIGR03440">
    <property type="entry name" value="egtB_TIGR03440"/>
    <property type="match status" value="1"/>
</dbReference>
<keyword evidence="7" id="KW-1185">Reference proteome</keyword>
<dbReference type="SUPFAM" id="SSF56436">
    <property type="entry name" value="C-type lectin-like"/>
    <property type="match status" value="1"/>
</dbReference>
<reference evidence="6 7" key="1">
    <citation type="submission" date="2007-01" db="EMBL/GenBank/DDBJ databases">
        <authorList>
            <person name="Haygood M."/>
            <person name="Podell S."/>
            <person name="Anderson C."/>
            <person name="Hopkinson B."/>
            <person name="Roe K."/>
            <person name="Barbeau K."/>
            <person name="Gaasterland T."/>
            <person name="Ferriera S."/>
            <person name="Johnson J."/>
            <person name="Kravitz S."/>
            <person name="Beeson K."/>
            <person name="Sutton G."/>
            <person name="Rogers Y.-H."/>
            <person name="Friedman R."/>
            <person name="Frazier M."/>
            <person name="Venter J.C."/>
        </authorList>
    </citation>
    <scope>NUCLEOTIDE SEQUENCE [LARGE SCALE GENOMIC DNA]</scope>
    <source>
        <strain evidence="6 7">ATCC 23134</strain>
    </source>
</reference>
<organism evidence="6 7">
    <name type="scientific">Microscilla marina ATCC 23134</name>
    <dbReference type="NCBI Taxonomy" id="313606"/>
    <lineage>
        <taxon>Bacteria</taxon>
        <taxon>Pseudomonadati</taxon>
        <taxon>Bacteroidota</taxon>
        <taxon>Cytophagia</taxon>
        <taxon>Cytophagales</taxon>
        <taxon>Microscillaceae</taxon>
        <taxon>Microscilla</taxon>
    </lineage>
</organism>
<keyword evidence="1" id="KW-0560">Oxidoreductase</keyword>
<evidence type="ECO:0000313" key="6">
    <source>
        <dbReference type="EMBL" id="EAY27899.1"/>
    </source>
</evidence>
<dbReference type="AlphaFoldDB" id="A1ZPA7"/>
<dbReference type="InterPro" id="IPR005532">
    <property type="entry name" value="SUMF_dom"/>
</dbReference>
<dbReference type="InterPro" id="IPR017806">
    <property type="entry name" value="EgtB"/>
</dbReference>
<dbReference type="SUPFAM" id="SSF109854">
    <property type="entry name" value="DinB/YfiT-like putative metalloenzymes"/>
    <property type="match status" value="1"/>
</dbReference>
<protein>
    <recommendedName>
        <fullName evidence="8">Ergothioneine biosynthesis protein EgtB</fullName>
    </recommendedName>
</protein>
<dbReference type="OrthoDB" id="9768004at2"/>
<feature type="domain" description="DinB-like" evidence="5">
    <location>
        <begin position="10"/>
        <end position="142"/>
    </location>
</feature>
<dbReference type="GO" id="GO:0052699">
    <property type="term" value="P:ergothioneine biosynthetic process"/>
    <property type="evidence" value="ECO:0007669"/>
    <property type="project" value="InterPro"/>
</dbReference>
<gene>
    <name evidence="6" type="ORF">M23134_00340</name>
</gene>
<comment type="pathway">
    <text evidence="3">Amino-acid biosynthesis; ergothioneine biosynthesis.</text>
</comment>
<dbReference type="InterPro" id="IPR016187">
    <property type="entry name" value="CTDL_fold"/>
</dbReference>